<dbReference type="PANTHER" id="PTHR35848:SF9">
    <property type="entry name" value="SLL1358 PROTEIN"/>
    <property type="match status" value="1"/>
</dbReference>
<protein>
    <recommendedName>
        <fullName evidence="6">Cupin type-1 domain-containing protein</fullName>
    </recommendedName>
</protein>
<feature type="active site" description="Proton donor" evidence="2">
    <location>
        <position position="382"/>
    </location>
</feature>
<dbReference type="NCBIfam" id="TIGR03404">
    <property type="entry name" value="bicupin_oxalic"/>
    <property type="match status" value="1"/>
</dbReference>
<feature type="compositionally biased region" description="Polar residues" evidence="4">
    <location>
        <begin position="438"/>
        <end position="448"/>
    </location>
</feature>
<evidence type="ECO:0000256" key="3">
    <source>
        <dbReference type="PIRSR" id="PIRSR617774-2"/>
    </source>
</evidence>
<name>A0A0C9ZJ37_9AGAM</name>
<dbReference type="InterPro" id="IPR006045">
    <property type="entry name" value="Cupin_1"/>
</dbReference>
<feature type="binding site" evidence="3">
    <location>
        <position position="187"/>
    </location>
    <ligand>
        <name>Mn(2+)</name>
        <dbReference type="ChEBI" id="CHEBI:29035"/>
        <label>1</label>
    </ligand>
</feature>
<feature type="domain" description="Cupin type-1" evidence="6">
    <location>
        <begin position="99"/>
        <end position="242"/>
    </location>
</feature>
<evidence type="ECO:0000256" key="2">
    <source>
        <dbReference type="PIRSR" id="PIRSR617774-1"/>
    </source>
</evidence>
<dbReference type="InterPro" id="IPR011051">
    <property type="entry name" value="RmlC_Cupin_sf"/>
</dbReference>
<keyword evidence="3" id="KW-0464">Manganese</keyword>
<dbReference type="Gene3D" id="2.60.120.10">
    <property type="entry name" value="Jelly Rolls"/>
    <property type="match status" value="2"/>
</dbReference>
<evidence type="ECO:0000256" key="1">
    <source>
        <dbReference type="ARBA" id="ARBA00022723"/>
    </source>
</evidence>
<dbReference type="SUPFAM" id="SSF51182">
    <property type="entry name" value="RmlC-like cupins"/>
    <property type="match status" value="1"/>
</dbReference>
<organism evidence="7 8">
    <name type="scientific">Pisolithus microcarpus 441</name>
    <dbReference type="NCBI Taxonomy" id="765257"/>
    <lineage>
        <taxon>Eukaryota</taxon>
        <taxon>Fungi</taxon>
        <taxon>Dikarya</taxon>
        <taxon>Basidiomycota</taxon>
        <taxon>Agaricomycotina</taxon>
        <taxon>Agaricomycetes</taxon>
        <taxon>Agaricomycetidae</taxon>
        <taxon>Boletales</taxon>
        <taxon>Sclerodermatineae</taxon>
        <taxon>Pisolithaceae</taxon>
        <taxon>Pisolithus</taxon>
    </lineage>
</organism>
<dbReference type="SMART" id="SM00835">
    <property type="entry name" value="Cupin_1"/>
    <property type="match status" value="2"/>
</dbReference>
<evidence type="ECO:0000259" key="6">
    <source>
        <dbReference type="SMART" id="SM00835"/>
    </source>
</evidence>
<feature type="binding site" evidence="3">
    <location>
        <position position="329"/>
    </location>
    <ligand>
        <name>Mn(2+)</name>
        <dbReference type="ChEBI" id="CHEBI:29035"/>
        <label>2</label>
    </ligand>
</feature>
<dbReference type="AlphaFoldDB" id="A0A0C9ZJ37"/>
<evidence type="ECO:0000256" key="4">
    <source>
        <dbReference type="SAM" id="MobiDB-lite"/>
    </source>
</evidence>
<keyword evidence="1 3" id="KW-0479">Metal-binding</keyword>
<feature type="region of interest" description="Disordered" evidence="4">
    <location>
        <begin position="431"/>
        <end position="471"/>
    </location>
</feature>
<dbReference type="CDD" id="cd20305">
    <property type="entry name" value="cupin_OxDC_C"/>
    <property type="match status" value="1"/>
</dbReference>
<dbReference type="Proteomes" id="UP000054018">
    <property type="component" value="Unassembled WGS sequence"/>
</dbReference>
<dbReference type="HOGENOM" id="CLU_030515_2_0_1"/>
<feature type="binding site" evidence="3">
    <location>
        <position position="324"/>
    </location>
    <ligand>
        <name>Mn(2+)</name>
        <dbReference type="ChEBI" id="CHEBI:29035"/>
        <label>2</label>
    </ligand>
</feature>
<feature type="chain" id="PRO_5002206844" description="Cupin type-1 domain-containing protein" evidence="5">
    <location>
        <begin position="19"/>
        <end position="471"/>
    </location>
</feature>
<dbReference type="InterPro" id="IPR014710">
    <property type="entry name" value="RmlC-like_jellyroll"/>
</dbReference>
<dbReference type="EMBL" id="KN833704">
    <property type="protein sequence ID" value="KIK25954.1"/>
    <property type="molecule type" value="Genomic_DNA"/>
</dbReference>
<accession>A0A0C9ZJ37</accession>
<feature type="region of interest" description="Disordered" evidence="4">
    <location>
        <begin position="21"/>
        <end position="41"/>
    </location>
</feature>
<dbReference type="InterPro" id="IPR051610">
    <property type="entry name" value="GPI/OXD"/>
</dbReference>
<feature type="signal peptide" evidence="5">
    <location>
        <begin position="1"/>
        <end position="18"/>
    </location>
</feature>
<feature type="binding site" evidence="3">
    <location>
        <position position="144"/>
    </location>
    <ligand>
        <name>Mn(2+)</name>
        <dbReference type="ChEBI" id="CHEBI:29035"/>
        <label>1</label>
    </ligand>
</feature>
<feature type="binding site" evidence="3">
    <location>
        <position position="148"/>
    </location>
    <ligand>
        <name>Mn(2+)</name>
        <dbReference type="ChEBI" id="CHEBI:29035"/>
        <label>1</label>
    </ligand>
</feature>
<evidence type="ECO:0000313" key="7">
    <source>
        <dbReference type="EMBL" id="KIK25954.1"/>
    </source>
</evidence>
<feature type="domain" description="Cupin type-1" evidence="6">
    <location>
        <begin position="277"/>
        <end position="418"/>
    </location>
</feature>
<feature type="binding site" evidence="3">
    <location>
        <position position="368"/>
    </location>
    <ligand>
        <name>Mn(2+)</name>
        <dbReference type="ChEBI" id="CHEBI:29035"/>
        <label>2</label>
    </ligand>
</feature>
<feature type="binding site" evidence="3">
    <location>
        <position position="142"/>
    </location>
    <ligand>
        <name>Mn(2+)</name>
        <dbReference type="ChEBI" id="CHEBI:29035"/>
        <label>1</label>
    </ligand>
</feature>
<dbReference type="OrthoDB" id="10263073at2759"/>
<evidence type="ECO:0000256" key="5">
    <source>
        <dbReference type="SAM" id="SignalP"/>
    </source>
</evidence>
<dbReference type="InterPro" id="IPR017774">
    <property type="entry name" value="Bicupin_oxalate_deCO2ase/Oxase"/>
</dbReference>
<dbReference type="GO" id="GO:0046872">
    <property type="term" value="F:metal ion binding"/>
    <property type="evidence" value="ECO:0007669"/>
    <property type="project" value="UniProtKB-KW"/>
</dbReference>
<dbReference type="Pfam" id="PF00190">
    <property type="entry name" value="Cupin_1"/>
    <property type="match status" value="2"/>
</dbReference>
<comment type="cofactor">
    <cofactor evidence="3">
        <name>Mn(2+)</name>
        <dbReference type="ChEBI" id="CHEBI:29035"/>
    </cofactor>
    <text evidence="3">Binds 2 manganese ions per subunit.</text>
</comment>
<dbReference type="CDD" id="cd20304">
    <property type="entry name" value="cupin_OxDC_N"/>
    <property type="match status" value="1"/>
</dbReference>
<reference evidence="8" key="2">
    <citation type="submission" date="2015-01" db="EMBL/GenBank/DDBJ databases">
        <title>Evolutionary Origins and Diversification of the Mycorrhizal Mutualists.</title>
        <authorList>
            <consortium name="DOE Joint Genome Institute"/>
            <consortium name="Mycorrhizal Genomics Consortium"/>
            <person name="Kohler A."/>
            <person name="Kuo A."/>
            <person name="Nagy L.G."/>
            <person name="Floudas D."/>
            <person name="Copeland A."/>
            <person name="Barry K.W."/>
            <person name="Cichocki N."/>
            <person name="Veneault-Fourrey C."/>
            <person name="LaButti K."/>
            <person name="Lindquist E.A."/>
            <person name="Lipzen A."/>
            <person name="Lundell T."/>
            <person name="Morin E."/>
            <person name="Murat C."/>
            <person name="Riley R."/>
            <person name="Ohm R."/>
            <person name="Sun H."/>
            <person name="Tunlid A."/>
            <person name="Henrissat B."/>
            <person name="Grigoriev I.V."/>
            <person name="Hibbett D.S."/>
            <person name="Martin F."/>
        </authorList>
    </citation>
    <scope>NUCLEOTIDE SEQUENCE [LARGE SCALE GENOMIC DNA]</scope>
    <source>
        <strain evidence="8">441</strain>
    </source>
</reference>
<dbReference type="STRING" id="765257.A0A0C9ZJ37"/>
<sequence length="471" mass="51493">MYSWSLLLTLAILSTALAAPSSSETSSAPAPSPTVPYASDDPNYPLWNLDSDITPEPIRGGSGATILGPQNRLLDLQNPDALAPPTTDNGDVPNFKWPFSLSHNRLYTGGWARGQNVKDVPCATDIAAVNMRLEAGAIREMHWHIDAEWAYMLAGYVRVSTVTPDGKVYLADVGPGDLWYFPAGFPHNIQAKNTTEEGAEFLLIFDSGSFSEDSTFLLIDWLAHVPKEVIAKNFQVDTSAFDHIPSRGLFIFPSDPPPPNAIDDMVVPNDTPVNYTFPLSQVNGTKSAGGTYKVVDSTMFTASTTISAAEITVEVNGTRELHWHPTEPEWTYFISGEARISVYASSSNARTSDFQAGDIAYIPPTFGHYVENTGNTTLKFLEIFKSGLFRDVSLSQWLALTPPEHVKAHLQVDDATIAKFSRDKQVVVGPAQPAPTYARSQSLKSQLHTETDSLDAYSPHVRNLPRGFGEK</sequence>
<gene>
    <name evidence="7" type="ORF">PISMIDRAFT_9198</name>
</gene>
<dbReference type="PANTHER" id="PTHR35848">
    <property type="entry name" value="OXALATE-BINDING PROTEIN"/>
    <property type="match status" value="1"/>
</dbReference>
<feature type="binding site" evidence="3">
    <location>
        <position position="322"/>
    </location>
    <ligand>
        <name>Mn(2+)</name>
        <dbReference type="ChEBI" id="CHEBI:29035"/>
        <label>2</label>
    </ligand>
</feature>
<reference evidence="7 8" key="1">
    <citation type="submission" date="2014-04" db="EMBL/GenBank/DDBJ databases">
        <authorList>
            <consortium name="DOE Joint Genome Institute"/>
            <person name="Kuo A."/>
            <person name="Kohler A."/>
            <person name="Costa M.D."/>
            <person name="Nagy L.G."/>
            <person name="Floudas D."/>
            <person name="Copeland A."/>
            <person name="Barry K.W."/>
            <person name="Cichocki N."/>
            <person name="Veneault-Fourrey C."/>
            <person name="LaButti K."/>
            <person name="Lindquist E.A."/>
            <person name="Lipzen A."/>
            <person name="Lundell T."/>
            <person name="Morin E."/>
            <person name="Murat C."/>
            <person name="Sun H."/>
            <person name="Tunlid A."/>
            <person name="Henrissat B."/>
            <person name="Grigoriev I.V."/>
            <person name="Hibbett D.S."/>
            <person name="Martin F."/>
            <person name="Nordberg H.P."/>
            <person name="Cantor M.N."/>
            <person name="Hua S.X."/>
        </authorList>
    </citation>
    <scope>NUCLEOTIDE SEQUENCE [LARGE SCALE GENOMIC DNA]</scope>
    <source>
        <strain evidence="7 8">441</strain>
    </source>
</reference>
<keyword evidence="8" id="KW-1185">Reference proteome</keyword>
<evidence type="ECO:0000313" key="8">
    <source>
        <dbReference type="Proteomes" id="UP000054018"/>
    </source>
</evidence>
<proteinExistence type="predicted"/>
<keyword evidence="5" id="KW-0732">Signal</keyword>
<dbReference type="GO" id="GO:0033609">
    <property type="term" value="P:oxalate metabolic process"/>
    <property type="evidence" value="ECO:0007669"/>
    <property type="project" value="InterPro"/>
</dbReference>